<keyword evidence="3" id="KW-1185">Reference proteome</keyword>
<evidence type="ECO:0000256" key="1">
    <source>
        <dbReference type="SAM" id="MobiDB-lite"/>
    </source>
</evidence>
<feature type="region of interest" description="Disordered" evidence="1">
    <location>
        <begin position="124"/>
        <end position="145"/>
    </location>
</feature>
<feature type="region of interest" description="Disordered" evidence="1">
    <location>
        <begin position="596"/>
        <end position="617"/>
    </location>
</feature>
<dbReference type="OrthoDB" id="10575178at2759"/>
<gene>
    <name evidence="2" type="ORF">Tcan_11082</name>
</gene>
<comment type="caution">
    <text evidence="2">The sequence shown here is derived from an EMBL/GenBank/DDBJ whole genome shotgun (WGS) entry which is preliminary data.</text>
</comment>
<name>A0A0B2VWN3_TOXCA</name>
<sequence>MEVDSLMEVGRSVSQFATPNSFGIHSMARLNTIHPGSFSSINNSFLTDDSLYCTPNEVHMDTELDTNATNASHNAEVSSLASNLRAESFAIGEMSTFSTLNESAFASQNTSDWSAVNDFTIPPTYHNLSPSETPSTSQSTSNDTGTNVLKVVRMCPSCHKSVEDLLSHYAMYHGTWDENDKRDYLALERRRIEKSVISEDHVQTKLQQVGCGDEKVLSAVKELLLECGIKTVILHKKEFSPNHPFVMVWKNWLIQKKRLTANDNEEFEIVCKMLSYIFDESAPMWNLLIRRKNRIAHFVRSRKLTNKPVDMAATAVKSLQTFRNFVIISLGSKTNTDEDTIPEDQYRDFMNFLDEETYKFRRIINKQTMEKPAAAQAKRNAAIIRATGAITGTRNVRNATTAERLVADVELEKVSEAEWRSGYHFTEKWKKFAMSKLYFECDRKWSCDDLRQLDELIPDEILARGDHVEMKRVRQTVFQVAKGLWQRFQVSQVLLDYKGDFKDAEAAKQFYLSEVAKRRWPVANLARSFNGVLSQFRNGYRPRRVAFVPSSGSKRPAMEDIDISIDGVDIDETTLHSVEKRSSVWDLGSSSDEDFLDDSSIDHSPLSSREQKESVGAQTVQSALRLQMTRESWSHMTPRTAALRRTSTASSSTTSNDSDYLRFSTICERYETISEPNEGDEENPRCSTMREDCVGGEFDELDFSSIVPDSTRTSTPICEARN</sequence>
<proteinExistence type="predicted"/>
<dbReference type="AlphaFoldDB" id="A0A0B2VWN3"/>
<evidence type="ECO:0000313" key="2">
    <source>
        <dbReference type="EMBL" id="KHN85365.1"/>
    </source>
</evidence>
<feature type="compositionally biased region" description="Low complexity" evidence="1">
    <location>
        <begin position="639"/>
        <end position="655"/>
    </location>
</feature>
<dbReference type="EMBL" id="JPKZ01000806">
    <property type="protein sequence ID" value="KHN85365.1"/>
    <property type="molecule type" value="Genomic_DNA"/>
</dbReference>
<protein>
    <submittedName>
        <fullName evidence="2">Uncharacterized protein</fullName>
    </submittedName>
</protein>
<dbReference type="Proteomes" id="UP000031036">
    <property type="component" value="Unassembled WGS sequence"/>
</dbReference>
<feature type="region of interest" description="Disordered" evidence="1">
    <location>
        <begin position="634"/>
        <end position="658"/>
    </location>
</feature>
<feature type="compositionally biased region" description="Low complexity" evidence="1">
    <location>
        <begin position="129"/>
        <end position="141"/>
    </location>
</feature>
<organism evidence="2 3">
    <name type="scientific">Toxocara canis</name>
    <name type="common">Canine roundworm</name>
    <dbReference type="NCBI Taxonomy" id="6265"/>
    <lineage>
        <taxon>Eukaryota</taxon>
        <taxon>Metazoa</taxon>
        <taxon>Ecdysozoa</taxon>
        <taxon>Nematoda</taxon>
        <taxon>Chromadorea</taxon>
        <taxon>Rhabditida</taxon>
        <taxon>Spirurina</taxon>
        <taxon>Ascaridomorpha</taxon>
        <taxon>Ascaridoidea</taxon>
        <taxon>Toxocaridae</taxon>
        <taxon>Toxocara</taxon>
    </lineage>
</organism>
<reference evidence="2 3" key="1">
    <citation type="submission" date="2014-11" db="EMBL/GenBank/DDBJ databases">
        <title>Genetic blueprint of the zoonotic pathogen Toxocara canis.</title>
        <authorList>
            <person name="Zhu X.-Q."/>
            <person name="Korhonen P.K."/>
            <person name="Cai H."/>
            <person name="Young N.D."/>
            <person name="Nejsum P."/>
            <person name="von Samson-Himmelstjerna G."/>
            <person name="Boag P.R."/>
            <person name="Tan P."/>
            <person name="Li Q."/>
            <person name="Min J."/>
            <person name="Yang Y."/>
            <person name="Wang X."/>
            <person name="Fang X."/>
            <person name="Hall R.S."/>
            <person name="Hofmann A."/>
            <person name="Sternberg P.W."/>
            <person name="Jex A.R."/>
            <person name="Gasser R.B."/>
        </authorList>
    </citation>
    <scope>NUCLEOTIDE SEQUENCE [LARGE SCALE GENOMIC DNA]</scope>
    <source>
        <strain evidence="2">PN_DK_2014</strain>
    </source>
</reference>
<accession>A0A0B2VWN3</accession>
<evidence type="ECO:0000313" key="3">
    <source>
        <dbReference type="Proteomes" id="UP000031036"/>
    </source>
</evidence>